<dbReference type="PANTHER" id="PTHR31286">
    <property type="entry name" value="GLYCINE-RICH CELL WALL STRUCTURAL PROTEIN 1.8-LIKE"/>
    <property type="match status" value="1"/>
</dbReference>
<dbReference type="Pfam" id="PF14111">
    <property type="entry name" value="DUF4283"/>
    <property type="match status" value="1"/>
</dbReference>
<dbReference type="PANTHER" id="PTHR31286:SF180">
    <property type="entry name" value="OS10G0362600 PROTEIN"/>
    <property type="match status" value="1"/>
</dbReference>
<dbReference type="InterPro" id="IPR025558">
    <property type="entry name" value="DUF4283"/>
</dbReference>
<feature type="region of interest" description="Disordered" evidence="1">
    <location>
        <begin position="442"/>
        <end position="474"/>
    </location>
</feature>
<sequence length="474" mass="52328">MPEGTSSPPFHMDSVPPSSSGFPPLVNSSGLAREFPKSWNKMFETTKSSPNPLKFSHFPSEPDIIPFSGEKLSHGGEDWKLCLVGYSIGRRPYYEALLSAVKKTWSLKGEVQLLSLNDGFFLFRFSCVDDFESVWSRGVWFILGKPFVLQKWHPKFVPKKEDFASVPIWVKIHDLPLACWNSEGISRIASKIGIPVAADSLTEQKTRLTYARICVLVDCHAAYPEEIQVSLDGEVVCLRVQYEWRPSPCQHCKSLMHFSSSCLKNPEIASNVQEADKGKTLQNNRGRSMSRKPPRRPNSNPGYVVKMPISQADTQETTSHVPANNTIAIPSTVTGQNLHYQPHSPTSNKLNSKTEELALSNTPVIGDQFSLGIPNLNSPNAVASSSSTNLQSTSAGQVFISPNKFDLLNAEGDMKDNSNILGEDLDSEAANVDLLGKDKKLVMLGKQNKKNETTTAKKPAKGKQGKKPQNKQNS</sequence>
<protein>
    <recommendedName>
        <fullName evidence="2">DUF4283 domain-containing protein</fullName>
    </recommendedName>
</protein>
<proteinExistence type="predicted"/>
<feature type="compositionally biased region" description="Basic residues" evidence="1">
    <location>
        <begin position="458"/>
        <end position="474"/>
    </location>
</feature>
<comment type="caution">
    <text evidence="3">The sequence shown here is derived from an EMBL/GenBank/DDBJ whole genome shotgun (WGS) entry which is preliminary data.</text>
</comment>
<dbReference type="InterPro" id="IPR040256">
    <property type="entry name" value="At4g02000-like"/>
</dbReference>
<feature type="domain" description="DUF4283" evidence="2">
    <location>
        <begin position="77"/>
        <end position="159"/>
    </location>
</feature>
<evidence type="ECO:0000313" key="4">
    <source>
        <dbReference type="Proteomes" id="UP000829196"/>
    </source>
</evidence>
<dbReference type="Proteomes" id="UP000829196">
    <property type="component" value="Unassembled WGS sequence"/>
</dbReference>
<name>A0A8T3A7D5_DENNO</name>
<accession>A0A8T3A7D5</accession>
<dbReference type="AlphaFoldDB" id="A0A8T3A7D5"/>
<evidence type="ECO:0000256" key="1">
    <source>
        <dbReference type="SAM" id="MobiDB-lite"/>
    </source>
</evidence>
<feature type="region of interest" description="Disordered" evidence="1">
    <location>
        <begin position="1"/>
        <end position="20"/>
    </location>
</feature>
<gene>
    <name evidence="3" type="ORF">KFK09_026156</name>
</gene>
<evidence type="ECO:0000313" key="3">
    <source>
        <dbReference type="EMBL" id="KAI0491894.1"/>
    </source>
</evidence>
<reference evidence="3" key="1">
    <citation type="journal article" date="2022" name="Front. Genet.">
        <title>Chromosome-Scale Assembly of the Dendrobium nobile Genome Provides Insights Into the Molecular Mechanism of the Biosynthesis of the Medicinal Active Ingredient of Dendrobium.</title>
        <authorList>
            <person name="Xu Q."/>
            <person name="Niu S.-C."/>
            <person name="Li K.-L."/>
            <person name="Zheng P.-J."/>
            <person name="Zhang X.-J."/>
            <person name="Jia Y."/>
            <person name="Liu Y."/>
            <person name="Niu Y.-X."/>
            <person name="Yu L.-H."/>
            <person name="Chen D.-F."/>
            <person name="Zhang G.-Q."/>
        </authorList>
    </citation>
    <scope>NUCLEOTIDE SEQUENCE</scope>
    <source>
        <tissue evidence="3">Leaf</tissue>
    </source>
</reference>
<dbReference type="OrthoDB" id="1939300at2759"/>
<organism evidence="3 4">
    <name type="scientific">Dendrobium nobile</name>
    <name type="common">Orchid</name>
    <dbReference type="NCBI Taxonomy" id="94219"/>
    <lineage>
        <taxon>Eukaryota</taxon>
        <taxon>Viridiplantae</taxon>
        <taxon>Streptophyta</taxon>
        <taxon>Embryophyta</taxon>
        <taxon>Tracheophyta</taxon>
        <taxon>Spermatophyta</taxon>
        <taxon>Magnoliopsida</taxon>
        <taxon>Liliopsida</taxon>
        <taxon>Asparagales</taxon>
        <taxon>Orchidaceae</taxon>
        <taxon>Epidendroideae</taxon>
        <taxon>Malaxideae</taxon>
        <taxon>Dendrobiinae</taxon>
        <taxon>Dendrobium</taxon>
    </lineage>
</organism>
<evidence type="ECO:0000259" key="2">
    <source>
        <dbReference type="Pfam" id="PF14111"/>
    </source>
</evidence>
<keyword evidence="4" id="KW-1185">Reference proteome</keyword>
<dbReference type="EMBL" id="JAGYWB010000018">
    <property type="protein sequence ID" value="KAI0491894.1"/>
    <property type="molecule type" value="Genomic_DNA"/>
</dbReference>
<feature type="region of interest" description="Disordered" evidence="1">
    <location>
        <begin position="273"/>
        <end position="305"/>
    </location>
</feature>